<dbReference type="Proteomes" id="UP001163603">
    <property type="component" value="Chromosome 14"/>
</dbReference>
<proteinExistence type="predicted"/>
<keyword evidence="2" id="KW-1185">Reference proteome</keyword>
<protein>
    <submittedName>
        <fullName evidence="1">Uncharacterized protein</fullName>
    </submittedName>
</protein>
<sequence length="135" mass="15009">MLFGWSDGLAVDFGALGKVNLGGGAVAVLWFLHICSRGWWLLQSPLLGMFLCGWAVMVVFCVSAGVEKWLWLQDCRVLKPFVAPLTVFFWSGDLATRKLIGMGELKDSLYYFRALSVTAASANVVQDTSFELWHQ</sequence>
<reference evidence="2" key="1">
    <citation type="journal article" date="2023" name="G3 (Bethesda)">
        <title>Genome assembly and association tests identify interacting loci associated with vigor, precocity, and sex in interspecific pistachio rootstocks.</title>
        <authorList>
            <person name="Palmer W."/>
            <person name="Jacygrad E."/>
            <person name="Sagayaradj S."/>
            <person name="Cavanaugh K."/>
            <person name="Han R."/>
            <person name="Bertier L."/>
            <person name="Beede B."/>
            <person name="Kafkas S."/>
            <person name="Golino D."/>
            <person name="Preece J."/>
            <person name="Michelmore R."/>
        </authorList>
    </citation>
    <scope>NUCLEOTIDE SEQUENCE [LARGE SCALE GENOMIC DNA]</scope>
</reference>
<gene>
    <name evidence="1" type="ORF">Pint_34314</name>
</gene>
<accession>A0ACC0X8Z1</accession>
<comment type="caution">
    <text evidence="1">The sequence shown here is derived from an EMBL/GenBank/DDBJ whole genome shotgun (WGS) entry which is preliminary data.</text>
</comment>
<organism evidence="1 2">
    <name type="scientific">Pistacia integerrima</name>
    <dbReference type="NCBI Taxonomy" id="434235"/>
    <lineage>
        <taxon>Eukaryota</taxon>
        <taxon>Viridiplantae</taxon>
        <taxon>Streptophyta</taxon>
        <taxon>Embryophyta</taxon>
        <taxon>Tracheophyta</taxon>
        <taxon>Spermatophyta</taxon>
        <taxon>Magnoliopsida</taxon>
        <taxon>eudicotyledons</taxon>
        <taxon>Gunneridae</taxon>
        <taxon>Pentapetalae</taxon>
        <taxon>rosids</taxon>
        <taxon>malvids</taxon>
        <taxon>Sapindales</taxon>
        <taxon>Anacardiaceae</taxon>
        <taxon>Pistacia</taxon>
    </lineage>
</organism>
<dbReference type="EMBL" id="CM047749">
    <property type="protein sequence ID" value="KAJ0011184.1"/>
    <property type="molecule type" value="Genomic_DNA"/>
</dbReference>
<evidence type="ECO:0000313" key="1">
    <source>
        <dbReference type="EMBL" id="KAJ0011184.1"/>
    </source>
</evidence>
<evidence type="ECO:0000313" key="2">
    <source>
        <dbReference type="Proteomes" id="UP001163603"/>
    </source>
</evidence>
<name>A0ACC0X8Z1_9ROSI</name>